<dbReference type="InterPro" id="IPR011006">
    <property type="entry name" value="CheY-like_superfamily"/>
</dbReference>
<evidence type="ECO:0000256" key="5">
    <source>
        <dbReference type="ARBA" id="ARBA00022741"/>
    </source>
</evidence>
<dbReference type="SMART" id="SM00220">
    <property type="entry name" value="S_TKc"/>
    <property type="match status" value="1"/>
</dbReference>
<comment type="catalytic activity">
    <reaction evidence="9">
        <text>L-seryl-[protein] + ATP = O-phospho-L-seryl-[protein] + ADP + H(+)</text>
        <dbReference type="Rhea" id="RHEA:17989"/>
        <dbReference type="Rhea" id="RHEA-COMP:9863"/>
        <dbReference type="Rhea" id="RHEA-COMP:11604"/>
        <dbReference type="ChEBI" id="CHEBI:15378"/>
        <dbReference type="ChEBI" id="CHEBI:29999"/>
        <dbReference type="ChEBI" id="CHEBI:30616"/>
        <dbReference type="ChEBI" id="CHEBI:83421"/>
        <dbReference type="ChEBI" id="CHEBI:456216"/>
        <dbReference type="EC" id="2.7.11.1"/>
    </reaction>
</comment>
<dbReference type="InterPro" id="IPR035965">
    <property type="entry name" value="PAS-like_dom_sf"/>
</dbReference>
<feature type="domain" description="Response regulatory" evidence="13">
    <location>
        <begin position="1802"/>
        <end position="1919"/>
    </location>
</feature>
<feature type="compositionally biased region" description="Polar residues" evidence="11">
    <location>
        <begin position="1435"/>
        <end position="1445"/>
    </location>
</feature>
<dbReference type="GO" id="GO:1901992">
    <property type="term" value="P:positive regulation of mitotic cell cycle phase transition"/>
    <property type="evidence" value="ECO:0007669"/>
    <property type="project" value="UniProtKB-ARBA"/>
</dbReference>
<organism evidence="15 16">
    <name type="scientific">Candida albicans (strain WO-1)</name>
    <name type="common">Yeast</name>
    <dbReference type="NCBI Taxonomy" id="294748"/>
    <lineage>
        <taxon>Eukaryota</taxon>
        <taxon>Fungi</taxon>
        <taxon>Dikarya</taxon>
        <taxon>Ascomycota</taxon>
        <taxon>Saccharomycotina</taxon>
        <taxon>Pichiomycetes</taxon>
        <taxon>Debaryomycetaceae</taxon>
        <taxon>Candida/Lodderomyces clade</taxon>
        <taxon>Candida</taxon>
    </lineage>
</organism>
<dbReference type="OrthoDB" id="162894at2759"/>
<dbReference type="FunFam" id="3.30.200.20:FF:001008">
    <property type="entry name" value="Serine/threonine-protein kinase cek1"/>
    <property type="match status" value="1"/>
</dbReference>
<evidence type="ECO:0000256" key="11">
    <source>
        <dbReference type="SAM" id="MobiDB-lite"/>
    </source>
</evidence>
<dbReference type="PANTHER" id="PTHR24356:SF1">
    <property type="entry name" value="SERINE_THREONINE-PROTEIN KINASE GREATWALL"/>
    <property type="match status" value="1"/>
</dbReference>
<dbReference type="SUPFAM" id="SSF52172">
    <property type="entry name" value="CheY-like"/>
    <property type="match status" value="1"/>
</dbReference>
<dbReference type="Gene3D" id="1.10.510.10">
    <property type="entry name" value="Transferase(Phosphotransferase) domain 1"/>
    <property type="match status" value="2"/>
</dbReference>
<feature type="compositionally biased region" description="Low complexity" evidence="11">
    <location>
        <begin position="1531"/>
        <end position="1560"/>
    </location>
</feature>
<evidence type="ECO:0000256" key="9">
    <source>
        <dbReference type="ARBA" id="ARBA00048679"/>
    </source>
</evidence>
<feature type="region of interest" description="Disordered" evidence="11">
    <location>
        <begin position="1069"/>
        <end position="1116"/>
    </location>
</feature>
<feature type="region of interest" description="Disordered" evidence="11">
    <location>
        <begin position="1145"/>
        <end position="1226"/>
    </location>
</feature>
<feature type="region of interest" description="Disordered" evidence="11">
    <location>
        <begin position="1403"/>
        <end position="1498"/>
    </location>
</feature>
<feature type="compositionally biased region" description="Polar residues" evidence="11">
    <location>
        <begin position="1082"/>
        <end position="1097"/>
    </location>
</feature>
<dbReference type="SMART" id="SM00448">
    <property type="entry name" value="REC"/>
    <property type="match status" value="1"/>
</dbReference>
<feature type="region of interest" description="Disordered" evidence="11">
    <location>
        <begin position="717"/>
        <end position="789"/>
    </location>
</feature>
<evidence type="ECO:0000256" key="4">
    <source>
        <dbReference type="ARBA" id="ARBA00022679"/>
    </source>
</evidence>
<dbReference type="PROSITE" id="PS00108">
    <property type="entry name" value="PROTEIN_KINASE_ST"/>
    <property type="match status" value="1"/>
</dbReference>
<feature type="compositionally biased region" description="Gly residues" evidence="11">
    <location>
        <begin position="1776"/>
        <end position="1788"/>
    </location>
</feature>
<accession>C4YTE1</accession>
<comment type="catalytic activity">
    <reaction evidence="8">
        <text>L-threonyl-[protein] + ATP = O-phospho-L-threonyl-[protein] + ADP + H(+)</text>
        <dbReference type="Rhea" id="RHEA:46608"/>
        <dbReference type="Rhea" id="RHEA-COMP:11060"/>
        <dbReference type="Rhea" id="RHEA-COMP:11605"/>
        <dbReference type="ChEBI" id="CHEBI:15378"/>
        <dbReference type="ChEBI" id="CHEBI:30013"/>
        <dbReference type="ChEBI" id="CHEBI:30616"/>
        <dbReference type="ChEBI" id="CHEBI:61977"/>
        <dbReference type="ChEBI" id="CHEBI:456216"/>
        <dbReference type="EC" id="2.7.11.1"/>
    </reaction>
</comment>
<dbReference type="InterPro" id="IPR011009">
    <property type="entry name" value="Kinase-like_dom_sf"/>
</dbReference>
<dbReference type="InterPro" id="IPR000719">
    <property type="entry name" value="Prot_kinase_dom"/>
</dbReference>
<dbReference type="Gene3D" id="3.30.200.20">
    <property type="entry name" value="Phosphorylase Kinase, domain 1"/>
    <property type="match status" value="2"/>
</dbReference>
<dbReference type="Pfam" id="PF00069">
    <property type="entry name" value="Pkinase"/>
    <property type="match status" value="2"/>
</dbReference>
<feature type="compositionally biased region" description="Polar residues" evidence="11">
    <location>
        <begin position="1585"/>
        <end position="1600"/>
    </location>
</feature>
<dbReference type="GO" id="GO:0005737">
    <property type="term" value="C:cytoplasm"/>
    <property type="evidence" value="ECO:0007669"/>
    <property type="project" value="TreeGrafter"/>
</dbReference>
<keyword evidence="7" id="KW-0067">ATP-binding</keyword>
<feature type="compositionally biased region" description="Polar residues" evidence="11">
    <location>
        <begin position="1169"/>
        <end position="1180"/>
    </location>
</feature>
<evidence type="ECO:0000259" key="12">
    <source>
        <dbReference type="PROSITE" id="PS50011"/>
    </source>
</evidence>
<dbReference type="InterPro" id="IPR050236">
    <property type="entry name" value="Ser_Thr_kinase_AGC"/>
</dbReference>
<dbReference type="SUPFAM" id="SSF56112">
    <property type="entry name" value="Protein kinase-like (PK-like)"/>
    <property type="match status" value="1"/>
</dbReference>
<feature type="compositionally biased region" description="Low complexity" evidence="11">
    <location>
        <begin position="634"/>
        <end position="654"/>
    </location>
</feature>
<evidence type="ECO:0000256" key="3">
    <source>
        <dbReference type="ARBA" id="ARBA00022553"/>
    </source>
</evidence>
<feature type="compositionally biased region" description="Low complexity" evidence="11">
    <location>
        <begin position="243"/>
        <end position="253"/>
    </location>
</feature>
<dbReference type="GO" id="GO:1900445">
    <property type="term" value="P:positive regulation of filamentous growth of a population of unicellular organisms in response to biotic stimulus"/>
    <property type="evidence" value="ECO:0007669"/>
    <property type="project" value="UniProtKB-ARBA"/>
</dbReference>
<dbReference type="GO" id="GO:0005634">
    <property type="term" value="C:nucleus"/>
    <property type="evidence" value="ECO:0007669"/>
    <property type="project" value="TreeGrafter"/>
</dbReference>
<feature type="region of interest" description="Disordered" evidence="11">
    <location>
        <begin position="29"/>
        <end position="64"/>
    </location>
</feature>
<feature type="compositionally biased region" description="Basic and acidic residues" evidence="11">
    <location>
        <begin position="1420"/>
        <end position="1433"/>
    </location>
</feature>
<evidence type="ECO:0000256" key="8">
    <source>
        <dbReference type="ARBA" id="ARBA00047899"/>
    </source>
</evidence>
<feature type="region of interest" description="Disordered" evidence="11">
    <location>
        <begin position="1652"/>
        <end position="1680"/>
    </location>
</feature>
<name>C4YTE1_CANAW</name>
<dbReference type="HOGENOM" id="CLU_000709_2_0_1"/>
<comment type="caution">
    <text evidence="10">Lacks conserved residue(s) required for the propagation of feature annotation.</text>
</comment>
<dbReference type="CDD" id="cd05579">
    <property type="entry name" value="STKc_MAST_like"/>
    <property type="match status" value="1"/>
</dbReference>
<gene>
    <name evidence="15" type="ORF">CAWG_05430</name>
</gene>
<feature type="compositionally biased region" description="Low complexity" evidence="11">
    <location>
        <begin position="1456"/>
        <end position="1483"/>
    </location>
</feature>
<dbReference type="OMA" id="HNRRFVG"/>
<protein>
    <recommendedName>
        <fullName evidence="1">non-specific serine/threonine protein kinase</fullName>
        <ecNumber evidence="1">2.7.11.1</ecNumber>
    </recommendedName>
</protein>
<feature type="region of interest" description="Disordered" evidence="11">
    <location>
        <begin position="1738"/>
        <end position="1789"/>
    </location>
</feature>
<keyword evidence="5" id="KW-0547">Nucleotide-binding</keyword>
<proteinExistence type="predicted"/>
<dbReference type="GO" id="GO:0036180">
    <property type="term" value="P:filamentous growth of a population of unicellular organisms in response to biotic stimulus"/>
    <property type="evidence" value="ECO:0007669"/>
    <property type="project" value="UniProtKB-ARBA"/>
</dbReference>
<feature type="compositionally biased region" description="Polar residues" evidence="11">
    <location>
        <begin position="1145"/>
        <end position="1154"/>
    </location>
</feature>
<evidence type="ECO:0000256" key="10">
    <source>
        <dbReference type="PROSITE-ProRule" id="PRU00169"/>
    </source>
</evidence>
<dbReference type="GO" id="GO:0006950">
    <property type="term" value="P:response to stress"/>
    <property type="evidence" value="ECO:0007669"/>
    <property type="project" value="UniProtKB-ARBA"/>
</dbReference>
<keyword evidence="4" id="KW-0808">Transferase</keyword>
<keyword evidence="2" id="KW-0723">Serine/threonine-protein kinase</keyword>
<keyword evidence="6" id="KW-0418">Kinase</keyword>
<keyword evidence="3" id="KW-0597">Phosphoprotein</keyword>
<feature type="region of interest" description="Disordered" evidence="11">
    <location>
        <begin position="630"/>
        <end position="654"/>
    </location>
</feature>
<dbReference type="PROSITE" id="PS51285">
    <property type="entry name" value="AGC_KINASE_CTER"/>
    <property type="match status" value="1"/>
</dbReference>
<evidence type="ECO:0000259" key="13">
    <source>
        <dbReference type="PROSITE" id="PS50110"/>
    </source>
</evidence>
<keyword evidence="16" id="KW-1185">Reference proteome</keyword>
<dbReference type="VEuPathDB" id="FungiDB:CAWG_05430"/>
<sequence length="1919" mass="209212">MSNTPNKSTPEPESTVFHGSIFEHPHLHHSVSERSISPRHVSKESQNHNHQQQQQASNSLNFSDQVSGYDYPSATIEEQIDLRLASSNNPTIVMELDLDGNIRYLSKNWEYIVGTNIKKIVNRHISKIIIGNNDDDSQVFNIAIDAMTREDISYKVKFITATNHTQRNKDGEEVYNLNDLLLSRSHDDEQSGILTPHNSMEDMAKNDNIPVNNYFEKQQQQQQQQQQQHLESSQQEPEKIDTSDTSSTLSSEISNDGEIIELEAQGILIHDAKTKLPTHSMWTIRPFKEIDLELTLPIALIDLLGFGSEIFEGYLVSLKNLGIIDEESVPQPKMILCRICETNIPAWFIEKHSDLCVLEHRAAEKLQQYHDAIGEQKELVIRISESLAVANQSLPLLSSSSGGSCSGLNTPPPQLLTNQSLLASSASLVSSASSSSSEGESSSSSSHLILEYKGLPLPNMSDYPSPKLANKILTKNFQSKNKHALMFSKKFPFGILQRIVELCDEALLVNPPSTNEDNILAFSPGSEKALNVVMSSSFLETSDVAIKQLIEDTQELINDKMETLSRLVSILQFSEKIKHEVDTLVLCTVRETVEKIKNQTILESRECTPINNDSSISINEEVVPSRLETSNIKDQQQTQIEEPPQQQQQPTQNIQDNYQEQPISETLNLTTTTTASTLQAPKPHKSISPIISDLLTPGENVITPKDILLKESKSYNTSMSASPLNRSGSSLCTPRPQSMVAPVPTSNSSRDLLESIQVLDLSKRSSENNSQYSSPRRHLSPAPPPYVEKSNLTTLQKNTAATPIASPSLTTMEDINASATTTTTNIGGYGGLGDKKITHLSLNTQVPSQPSSAMSSSVKSATIRPPLSPLLVSTQQPQPRLSTGGIRDYQVIKPISKGAFGSVFLGKRKLTGDYVAIKCLKKRDMIAKNQVLNVKSERAVMMRQSDSPYVAQLYSSFQSRDYLYLVMEYLNGGDCANLLKTLGVIGVDWTPRYIAEIIVGVDDLHNRGIIHRDLKPDNILIDKNGHLKLTDFGLSRLGVVGRQQTQQHRKSSTNEQGIELFRSMLSEESNQKKVNPGIGTPFSLSPSLEQSRVSFNSQQQQQQQQQMGVPAGNAPSVSSLAAGENFVLSSTSPTLAYLESFNSLSSVSTPTGATQQQQQQQPPPKPFVKSSNGRSGSSGFDSPILKPIIPRTESESSFAIMDDEPSPGPTTDYALYNPDNYKNEGATTTTATTATAATAGTGGGGDVNAGDGGGANIKKFVGTPDYLAPEIIKGSGENESSDWFSVGVIMFEFLYGYPPFHADTPEKVFNNILSGKIDWPELTPEEDMKFCPPDAKDLINKLLVMNPEERLGFNGADEIKNHPYFKNIHWDTLFEEPAPFTPMLDDPESTDYFDSRGAMMTQFPKEEDSQSSSSSQSSDGETKPEENENEKDIVVTTNTRSSSTGHIIHRQKSLDRNSSISSNDSGSLSLPGSSSINNITPTTTKKERRSSKLADPSEFGSFHFRNLAVLERQNKDVINRLKTEHLEHRGSFSTSSSSESTPTGRSRGFSFGNAGNSGSSSSGGGGGGGGVGTSGSPFKRPISPPSFNANQSSGLGSPVITTSSGAMGIINTTNPVNITTTSSNHNHHNSFNTVGGLGIGTATATTAAATTATTTTGSIRSASPHRLFESPNIPKHERIPSATSAYSSGDEIMISPSLMIHHDDRNHHSRSSSLPYLQTVTKQPSFSYLNHNHIIRDFSSPNSSDSEDATKSNALLRVQRRRESSRMSTELLSGTNTGGGGGGAGGGTTSSNNSSVIVADLDVLYCEPISVIRHSVVKLLEKAGCIVVSVTDGEELIKRATSQVKFDLIFTGLKISKVDAIDAVKLIKFTSGKNRNTPIIGITENKNKIDDDITTSSTFDYIIEPNLEAISKVCRILRS</sequence>
<dbReference type="Gene3D" id="3.40.50.2300">
    <property type="match status" value="1"/>
</dbReference>
<feature type="region of interest" description="Disordered" evidence="11">
    <location>
        <begin position="1527"/>
        <end position="1600"/>
    </location>
</feature>
<feature type="compositionally biased region" description="Low complexity" evidence="11">
    <location>
        <begin position="218"/>
        <end position="228"/>
    </location>
</feature>
<dbReference type="PROSITE" id="PS50110">
    <property type="entry name" value="RESPONSE_REGULATORY"/>
    <property type="match status" value="1"/>
</dbReference>
<feature type="compositionally biased region" description="Polar residues" evidence="11">
    <location>
        <begin position="717"/>
        <end position="736"/>
    </location>
</feature>
<evidence type="ECO:0000313" key="15">
    <source>
        <dbReference type="EMBL" id="EEQ46882.1"/>
    </source>
</evidence>
<feature type="region of interest" description="Disordered" evidence="11">
    <location>
        <begin position="216"/>
        <end position="253"/>
    </location>
</feature>
<dbReference type="InterPro" id="IPR000961">
    <property type="entry name" value="AGC-kinase_C"/>
</dbReference>
<feature type="domain" description="Protein kinase" evidence="12">
    <location>
        <begin position="889"/>
        <end position="1365"/>
    </location>
</feature>
<dbReference type="EC" id="2.7.11.1" evidence="1"/>
<dbReference type="GO" id="GO:0004674">
    <property type="term" value="F:protein serine/threonine kinase activity"/>
    <property type="evidence" value="ECO:0007669"/>
    <property type="project" value="UniProtKB-KW"/>
</dbReference>
<evidence type="ECO:0000259" key="14">
    <source>
        <dbReference type="PROSITE" id="PS51285"/>
    </source>
</evidence>
<feature type="domain" description="AGC-kinase C-terminal" evidence="14">
    <location>
        <begin position="1366"/>
        <end position="1433"/>
    </location>
</feature>
<dbReference type="FunFam" id="3.40.50.2300:FF:000663">
    <property type="entry name" value="Response regulator receiver"/>
    <property type="match status" value="1"/>
</dbReference>
<evidence type="ECO:0000256" key="2">
    <source>
        <dbReference type="ARBA" id="ARBA00022527"/>
    </source>
</evidence>
<dbReference type="PaxDb" id="5476-C4YTE1"/>
<dbReference type="GO" id="GO:0000160">
    <property type="term" value="P:phosphorelay signal transduction system"/>
    <property type="evidence" value="ECO:0007669"/>
    <property type="project" value="InterPro"/>
</dbReference>
<evidence type="ECO:0000256" key="7">
    <source>
        <dbReference type="ARBA" id="ARBA00022840"/>
    </source>
</evidence>
<dbReference type="Proteomes" id="UP000001429">
    <property type="component" value="Chromosome 7"/>
</dbReference>
<dbReference type="SUPFAM" id="SSF55785">
    <property type="entry name" value="PYP-like sensor domain (PAS domain)"/>
    <property type="match status" value="1"/>
</dbReference>
<feature type="compositionally biased region" description="Gly residues" evidence="11">
    <location>
        <begin position="1561"/>
        <end position="1573"/>
    </location>
</feature>
<dbReference type="EMBL" id="CM000313">
    <property type="protein sequence ID" value="EEQ46882.1"/>
    <property type="molecule type" value="Genomic_DNA"/>
</dbReference>
<evidence type="ECO:0000313" key="16">
    <source>
        <dbReference type="Proteomes" id="UP000001429"/>
    </source>
</evidence>
<dbReference type="PROSITE" id="PS50011">
    <property type="entry name" value="PROTEIN_KINASE_DOM"/>
    <property type="match status" value="1"/>
</dbReference>
<dbReference type="GO" id="GO:0005524">
    <property type="term" value="F:ATP binding"/>
    <property type="evidence" value="ECO:0007669"/>
    <property type="project" value="UniProtKB-KW"/>
</dbReference>
<evidence type="ECO:0000256" key="1">
    <source>
        <dbReference type="ARBA" id="ARBA00012513"/>
    </source>
</evidence>
<dbReference type="InterPro" id="IPR001789">
    <property type="entry name" value="Sig_transdc_resp-reg_receiver"/>
</dbReference>
<reference evidence="15 16" key="1">
    <citation type="journal article" date="2009" name="Nature">
        <title>Evolution of pathogenicity and sexual reproduction in eight Candida genomes.</title>
        <authorList>
            <person name="Butler G."/>
            <person name="Rasmussen M.D."/>
            <person name="Lin M.F."/>
            <person name="Santos M.A."/>
            <person name="Sakthikumar S."/>
            <person name="Munro C.A."/>
            <person name="Rheinbay E."/>
            <person name="Grabherr M."/>
            <person name="Forche A."/>
            <person name="Reedy J.L."/>
            <person name="Agrafioti I."/>
            <person name="Arnaud M.B."/>
            <person name="Bates S."/>
            <person name="Brown A.J."/>
            <person name="Brunke S."/>
            <person name="Costanzo M.C."/>
            <person name="Fitzpatrick D.A."/>
            <person name="de Groot P.W."/>
            <person name="Harris D."/>
            <person name="Hoyer L.L."/>
            <person name="Hube B."/>
            <person name="Klis F.M."/>
            <person name="Kodira C."/>
            <person name="Lennard N."/>
            <person name="Logue M.E."/>
            <person name="Martin R."/>
            <person name="Neiman A.M."/>
            <person name="Nikolaou E."/>
            <person name="Quail M.A."/>
            <person name="Quinn J."/>
            <person name="Santos M.C."/>
            <person name="Schmitzberger F.F."/>
            <person name="Sherlock G."/>
            <person name="Shah P."/>
            <person name="Silverstein K.A."/>
            <person name="Skrzypek M.S."/>
            <person name="Soll D."/>
            <person name="Staggs R."/>
            <person name="Stansfield I."/>
            <person name="Stumpf M.P."/>
            <person name="Sudbery P.E."/>
            <person name="Srikantha T."/>
            <person name="Zeng Q."/>
            <person name="Berman J."/>
            <person name="Berriman M."/>
            <person name="Heitman J."/>
            <person name="Gow N.A."/>
            <person name="Lorenz M.C."/>
            <person name="Birren B.W."/>
            <person name="Kellis M."/>
            <person name="Cuomo C.A."/>
        </authorList>
    </citation>
    <scope>NUCLEOTIDE SEQUENCE [LARGE SCALE GENOMIC DNA]</scope>
    <source>
        <strain evidence="15 16">WO-1</strain>
    </source>
</reference>
<dbReference type="InterPro" id="IPR008271">
    <property type="entry name" value="Ser/Thr_kinase_AS"/>
</dbReference>
<dbReference type="FunFam" id="1.10.510.10:FF:000340">
    <property type="entry name" value="Serine threonine protein kinase"/>
    <property type="match status" value="1"/>
</dbReference>
<dbReference type="PANTHER" id="PTHR24356">
    <property type="entry name" value="SERINE/THREONINE-PROTEIN KINASE"/>
    <property type="match status" value="1"/>
</dbReference>
<evidence type="ECO:0000256" key="6">
    <source>
        <dbReference type="ARBA" id="ARBA00022777"/>
    </source>
</evidence>